<dbReference type="PROSITE" id="PS50893">
    <property type="entry name" value="ABC_TRANSPORTER_2"/>
    <property type="match status" value="1"/>
</dbReference>
<dbReference type="FunFam" id="3.40.50.300:FF:000425">
    <property type="entry name" value="Probable ABC transporter, ATP-binding subunit"/>
    <property type="match status" value="1"/>
</dbReference>
<keyword evidence="6" id="KW-0408">Iron</keyword>
<dbReference type="SMART" id="SM00382">
    <property type="entry name" value="AAA"/>
    <property type="match status" value="1"/>
</dbReference>
<keyword evidence="7" id="KW-0406">Ion transport</keyword>
<dbReference type="GO" id="GO:0015408">
    <property type="term" value="F:ABC-type ferric iron transporter activity"/>
    <property type="evidence" value="ECO:0007669"/>
    <property type="project" value="InterPro"/>
</dbReference>
<evidence type="ECO:0000256" key="1">
    <source>
        <dbReference type="ARBA" id="ARBA00022448"/>
    </source>
</evidence>
<evidence type="ECO:0000313" key="11">
    <source>
        <dbReference type="EMBL" id="SFN83634.1"/>
    </source>
</evidence>
<dbReference type="SUPFAM" id="SSF50331">
    <property type="entry name" value="MOP-like"/>
    <property type="match status" value="1"/>
</dbReference>
<dbReference type="Proteomes" id="UP000183642">
    <property type="component" value="Unassembled WGS sequence"/>
</dbReference>
<dbReference type="InterPro" id="IPR027417">
    <property type="entry name" value="P-loop_NTPase"/>
</dbReference>
<accession>A0A1I5C9W6</accession>
<dbReference type="InterPro" id="IPR050093">
    <property type="entry name" value="ABC_SmlMolc_Importer"/>
</dbReference>
<gene>
    <name evidence="11" type="ORF">SAMN05660359_00179</name>
</gene>
<dbReference type="GO" id="GO:0005524">
    <property type="term" value="F:ATP binding"/>
    <property type="evidence" value="ECO:0007669"/>
    <property type="project" value="UniProtKB-KW"/>
</dbReference>
<dbReference type="GO" id="GO:0015418">
    <property type="term" value="F:ABC-type quaternary ammonium compound transporting activity"/>
    <property type="evidence" value="ECO:0007669"/>
    <property type="project" value="UniProtKB-EC"/>
</dbReference>
<dbReference type="InterPro" id="IPR003439">
    <property type="entry name" value="ABC_transporter-like_ATP-bd"/>
</dbReference>
<dbReference type="Pfam" id="PF08402">
    <property type="entry name" value="TOBE_2"/>
    <property type="match status" value="1"/>
</dbReference>
<reference evidence="12" key="1">
    <citation type="submission" date="2016-10" db="EMBL/GenBank/DDBJ databases">
        <authorList>
            <person name="Varghese N."/>
            <person name="Submissions S."/>
        </authorList>
    </citation>
    <scope>NUCLEOTIDE SEQUENCE [LARGE SCALE GENOMIC DNA]</scope>
    <source>
        <strain evidence="12">DSM 43161</strain>
    </source>
</reference>
<dbReference type="GO" id="GO:0043190">
    <property type="term" value="C:ATP-binding cassette (ABC) transporter complex"/>
    <property type="evidence" value="ECO:0007669"/>
    <property type="project" value="InterPro"/>
</dbReference>
<keyword evidence="1" id="KW-0813">Transport</keyword>
<evidence type="ECO:0000256" key="4">
    <source>
        <dbReference type="ARBA" id="ARBA00022741"/>
    </source>
</evidence>
<evidence type="ECO:0000256" key="6">
    <source>
        <dbReference type="ARBA" id="ARBA00023004"/>
    </source>
</evidence>
<dbReference type="InterPro" id="IPR013611">
    <property type="entry name" value="Transp-assoc_OB_typ2"/>
</dbReference>
<keyword evidence="8" id="KW-0472">Membrane</keyword>
<dbReference type="Gene3D" id="3.40.50.300">
    <property type="entry name" value="P-loop containing nucleotide triphosphate hydrolases"/>
    <property type="match status" value="1"/>
</dbReference>
<evidence type="ECO:0000256" key="5">
    <source>
        <dbReference type="ARBA" id="ARBA00022840"/>
    </source>
</evidence>
<evidence type="ECO:0000256" key="8">
    <source>
        <dbReference type="ARBA" id="ARBA00023136"/>
    </source>
</evidence>
<evidence type="ECO:0000259" key="10">
    <source>
        <dbReference type="PROSITE" id="PS50893"/>
    </source>
</evidence>
<keyword evidence="3" id="KW-0410">Iron transport</keyword>
<dbReference type="RefSeq" id="WP_075011643.1">
    <property type="nucleotide sequence ID" value="NZ_FOWE01000001.1"/>
</dbReference>
<dbReference type="InterPro" id="IPR008995">
    <property type="entry name" value="Mo/tungstate-bd_C_term_dom"/>
</dbReference>
<dbReference type="EC" id="7.6.2.9" evidence="9"/>
<evidence type="ECO:0000256" key="3">
    <source>
        <dbReference type="ARBA" id="ARBA00022496"/>
    </source>
</evidence>
<proteinExistence type="predicted"/>
<name>A0A1I5C9W6_9ACTN</name>
<sequence>MSAELVVRGLVRRFGGTPVLDGVDLAVPAGECVALLGPSGSGKSTVLRLVAGLDTPDAGRVHAGGRDLTGLPPERRGTAMVGQRPRLFPHLSVLDNVAFPLAVAGRRRREARAQAAGHLALVGLADLAARRPATLSGGQEQRVALARALAASPAVLLLDEPFSALDPGVREEMHRLLADLRAAVAPTVLLVTHDRQEATVVADTVAVLLDGRIAQAGPAEELHTRPATLAVSRFLGGANEVPGRVEGGAHVSALGRLALPVPVAAGPGVLVVRQEAVAVTGPGDDADATGTVTRVTPRGARRRVEVATPAGPLSAEVGPGLAPAPGSAVGLVLPVAQRWVVPCPDAQRAEG</sequence>
<keyword evidence="2" id="KW-1003">Cell membrane</keyword>
<dbReference type="InterPro" id="IPR015853">
    <property type="entry name" value="ABC_transpr_FbpC"/>
</dbReference>
<protein>
    <recommendedName>
        <fullName evidence="9">ABC-type quaternary amine transporter</fullName>
        <ecNumber evidence="9">7.6.2.9</ecNumber>
    </recommendedName>
</protein>
<keyword evidence="12" id="KW-1185">Reference proteome</keyword>
<dbReference type="PANTHER" id="PTHR42781">
    <property type="entry name" value="SPERMIDINE/PUTRESCINE IMPORT ATP-BINDING PROTEIN POTA"/>
    <property type="match status" value="1"/>
</dbReference>
<keyword evidence="5 11" id="KW-0067">ATP-binding</keyword>
<dbReference type="PANTHER" id="PTHR42781:SF4">
    <property type="entry name" value="SPERMIDINE_PUTRESCINE IMPORT ATP-BINDING PROTEIN POTA"/>
    <property type="match status" value="1"/>
</dbReference>
<dbReference type="GO" id="GO:0016887">
    <property type="term" value="F:ATP hydrolysis activity"/>
    <property type="evidence" value="ECO:0007669"/>
    <property type="project" value="InterPro"/>
</dbReference>
<dbReference type="SUPFAM" id="SSF52540">
    <property type="entry name" value="P-loop containing nucleoside triphosphate hydrolases"/>
    <property type="match status" value="1"/>
</dbReference>
<evidence type="ECO:0000256" key="7">
    <source>
        <dbReference type="ARBA" id="ARBA00023065"/>
    </source>
</evidence>
<keyword evidence="4" id="KW-0547">Nucleotide-binding</keyword>
<dbReference type="OrthoDB" id="9802264at2"/>
<dbReference type="CDD" id="cd03259">
    <property type="entry name" value="ABC_Carb_Solutes_like"/>
    <property type="match status" value="1"/>
</dbReference>
<evidence type="ECO:0000313" key="12">
    <source>
        <dbReference type="Proteomes" id="UP000183642"/>
    </source>
</evidence>
<dbReference type="AlphaFoldDB" id="A0A1I5C9W6"/>
<feature type="domain" description="ABC transporter" evidence="10">
    <location>
        <begin position="5"/>
        <end position="235"/>
    </location>
</feature>
<dbReference type="EMBL" id="FOWE01000001">
    <property type="protein sequence ID" value="SFN83634.1"/>
    <property type="molecule type" value="Genomic_DNA"/>
</dbReference>
<evidence type="ECO:0000256" key="9">
    <source>
        <dbReference type="ARBA" id="ARBA00066388"/>
    </source>
</evidence>
<dbReference type="Pfam" id="PF00005">
    <property type="entry name" value="ABC_tran"/>
    <property type="match status" value="1"/>
</dbReference>
<evidence type="ECO:0000256" key="2">
    <source>
        <dbReference type="ARBA" id="ARBA00022475"/>
    </source>
</evidence>
<organism evidence="11 12">
    <name type="scientific">Geodermatophilus obscurus</name>
    <dbReference type="NCBI Taxonomy" id="1861"/>
    <lineage>
        <taxon>Bacteria</taxon>
        <taxon>Bacillati</taxon>
        <taxon>Actinomycetota</taxon>
        <taxon>Actinomycetes</taxon>
        <taxon>Geodermatophilales</taxon>
        <taxon>Geodermatophilaceae</taxon>
        <taxon>Geodermatophilus</taxon>
    </lineage>
</organism>
<dbReference type="InterPro" id="IPR003593">
    <property type="entry name" value="AAA+_ATPase"/>
</dbReference>